<dbReference type="VEuPathDB" id="TrichDB:TVAGG3_0652900"/>
<dbReference type="VEuPathDB" id="TrichDB:TVAG_259010"/>
<evidence type="ECO:0000313" key="17">
    <source>
        <dbReference type="EMBL" id="EAY09820.1"/>
    </source>
</evidence>
<keyword evidence="18" id="KW-1185">Reference proteome</keyword>
<protein>
    <recommendedName>
        <fullName evidence="2">receptor protein-tyrosine kinase</fullName>
        <ecNumber evidence="2">2.7.10.1</ecNumber>
    </recommendedName>
</protein>
<evidence type="ECO:0000256" key="12">
    <source>
        <dbReference type="ARBA" id="ARBA00023137"/>
    </source>
</evidence>
<evidence type="ECO:0000256" key="13">
    <source>
        <dbReference type="ARBA" id="ARBA00023157"/>
    </source>
</evidence>
<name>A2EBV2_TRIV3</name>
<evidence type="ECO:0000256" key="15">
    <source>
        <dbReference type="ARBA" id="ARBA00023180"/>
    </source>
</evidence>
<reference evidence="17" key="2">
    <citation type="journal article" date="2007" name="Science">
        <title>Draft genome sequence of the sexually transmitted pathogen Trichomonas vaginalis.</title>
        <authorList>
            <person name="Carlton J.M."/>
            <person name="Hirt R.P."/>
            <person name="Silva J.C."/>
            <person name="Delcher A.L."/>
            <person name="Schatz M."/>
            <person name="Zhao Q."/>
            <person name="Wortman J.R."/>
            <person name="Bidwell S.L."/>
            <person name="Alsmark U.C.M."/>
            <person name="Besteiro S."/>
            <person name="Sicheritz-Ponten T."/>
            <person name="Noel C.J."/>
            <person name="Dacks J.B."/>
            <person name="Foster P.G."/>
            <person name="Simillion C."/>
            <person name="Van de Peer Y."/>
            <person name="Miranda-Saavedra D."/>
            <person name="Barton G.J."/>
            <person name="Westrop G.D."/>
            <person name="Mueller S."/>
            <person name="Dessi D."/>
            <person name="Fiori P.L."/>
            <person name="Ren Q."/>
            <person name="Paulsen I."/>
            <person name="Zhang H."/>
            <person name="Bastida-Corcuera F.D."/>
            <person name="Simoes-Barbosa A."/>
            <person name="Brown M.T."/>
            <person name="Hayes R.D."/>
            <person name="Mukherjee M."/>
            <person name="Okumura C.Y."/>
            <person name="Schneider R."/>
            <person name="Smith A.J."/>
            <person name="Vanacova S."/>
            <person name="Villalvazo M."/>
            <person name="Haas B.J."/>
            <person name="Pertea M."/>
            <person name="Feldblyum T.V."/>
            <person name="Utterback T.R."/>
            <person name="Shu C.L."/>
            <person name="Osoegawa K."/>
            <person name="de Jong P.J."/>
            <person name="Hrdy I."/>
            <person name="Horvathova L."/>
            <person name="Zubacova Z."/>
            <person name="Dolezal P."/>
            <person name="Malik S.B."/>
            <person name="Logsdon J.M. Jr."/>
            <person name="Henze K."/>
            <person name="Gupta A."/>
            <person name="Wang C.C."/>
            <person name="Dunne R.L."/>
            <person name="Upcroft J.A."/>
            <person name="Upcroft P."/>
            <person name="White O."/>
            <person name="Salzberg S.L."/>
            <person name="Tang P."/>
            <person name="Chiu C.-H."/>
            <person name="Lee Y.-S."/>
            <person name="Embley T.M."/>
            <person name="Coombs G.H."/>
            <person name="Mottram J.C."/>
            <person name="Tachezy J."/>
            <person name="Fraser-Liggett C.M."/>
            <person name="Johnson P.J."/>
        </authorList>
    </citation>
    <scope>NUCLEOTIDE SEQUENCE [LARGE SCALE GENOMIC DNA]</scope>
    <source>
        <strain evidence="17">G3</strain>
    </source>
</reference>
<dbReference type="KEGG" id="tva:4767764"/>
<dbReference type="Pfam" id="PF12810">
    <property type="entry name" value="ALK_LTK_GRD"/>
    <property type="match status" value="1"/>
</dbReference>
<keyword evidence="13" id="KW-1015">Disulfide bond</keyword>
<dbReference type="AlphaFoldDB" id="A2EBV2"/>
<keyword evidence="7" id="KW-0547">Nucleotide-binding</keyword>
<gene>
    <name evidence="17" type="ORF">TVAG_259010</name>
</gene>
<evidence type="ECO:0000256" key="6">
    <source>
        <dbReference type="ARBA" id="ARBA00022729"/>
    </source>
</evidence>
<keyword evidence="8" id="KW-0418">Kinase</keyword>
<keyword evidence="5" id="KW-0812">Transmembrane</keyword>
<evidence type="ECO:0000256" key="7">
    <source>
        <dbReference type="ARBA" id="ARBA00022741"/>
    </source>
</evidence>
<dbReference type="GO" id="GO:0004714">
    <property type="term" value="F:transmembrane receptor protein tyrosine kinase activity"/>
    <property type="evidence" value="ECO:0007669"/>
    <property type="project" value="UniProtKB-EC"/>
</dbReference>
<evidence type="ECO:0000259" key="16">
    <source>
        <dbReference type="Pfam" id="PF12810"/>
    </source>
</evidence>
<comment type="subcellular location">
    <subcellularLocation>
        <location evidence="1">Cell membrane</location>
        <topology evidence="1">Single-pass type I membrane protein</topology>
    </subcellularLocation>
</comment>
<dbReference type="GO" id="GO:0005886">
    <property type="term" value="C:plasma membrane"/>
    <property type="evidence" value="ECO:0007669"/>
    <property type="project" value="UniProtKB-SubCell"/>
</dbReference>
<sequence length="368" mass="39357">MISYELQQKSDVNASKNVSINGRQYIFDFPCDDTSICTDYVVRLPRGTYKFELYGASGGSARGKVSSYRYENKSCISEETVRLMHGNTECIQQDSIGGAGGYLSGTITLKHPTLSYFTIGGKGVFGYKPGYMTEEENFQKENMQPGGYGGGGSSSNYFRGTGSGGGQTTVKFIENDLWHRVLVSGAGGGCDDNYPDDGSGGAGGNLVAQGWFFNGNYVENYLANSTFGFSFGQGEAARYGSTKHPHAVPTSTNTDIGGAGGGWFGGFSSQSGSGGAGGGSSFALTKDAIIPQGNISAYDEFYNLIDSKPYSFNLNSEFLFKDVIHIPGIWEGNGRLIITILDSKLFISCNIISPIYFNPTLIFGLIES</sequence>
<keyword evidence="15" id="KW-0325">Glycoprotein</keyword>
<evidence type="ECO:0000256" key="1">
    <source>
        <dbReference type="ARBA" id="ARBA00004251"/>
    </source>
</evidence>
<keyword evidence="12" id="KW-0829">Tyrosine-protein kinase</keyword>
<dbReference type="GO" id="GO:0005524">
    <property type="term" value="F:ATP binding"/>
    <property type="evidence" value="ECO:0007669"/>
    <property type="project" value="UniProtKB-KW"/>
</dbReference>
<dbReference type="InParanoid" id="A2EBV2"/>
<keyword evidence="9" id="KW-0067">ATP-binding</keyword>
<accession>A2EBV2</accession>
<keyword evidence="6" id="KW-0732">Signal</keyword>
<dbReference type="EMBL" id="DS113349">
    <property type="protein sequence ID" value="EAY09820.1"/>
    <property type="molecule type" value="Genomic_DNA"/>
</dbReference>
<dbReference type="RefSeq" id="XP_001322043.1">
    <property type="nucleotide sequence ID" value="XM_001322008.1"/>
</dbReference>
<evidence type="ECO:0000256" key="9">
    <source>
        <dbReference type="ARBA" id="ARBA00022840"/>
    </source>
</evidence>
<evidence type="ECO:0000313" key="18">
    <source>
        <dbReference type="Proteomes" id="UP000001542"/>
    </source>
</evidence>
<proteinExistence type="predicted"/>
<evidence type="ECO:0000256" key="11">
    <source>
        <dbReference type="ARBA" id="ARBA00023136"/>
    </source>
</evidence>
<keyword evidence="14" id="KW-0675">Receptor</keyword>
<reference evidence="17" key="1">
    <citation type="submission" date="2006-10" db="EMBL/GenBank/DDBJ databases">
        <authorList>
            <person name="Amadeo P."/>
            <person name="Zhao Q."/>
            <person name="Wortman J."/>
            <person name="Fraser-Liggett C."/>
            <person name="Carlton J."/>
        </authorList>
    </citation>
    <scope>NUCLEOTIDE SEQUENCE</scope>
    <source>
        <strain evidence="17">G3</strain>
    </source>
</reference>
<dbReference type="EC" id="2.7.10.1" evidence="2"/>
<dbReference type="Proteomes" id="UP000001542">
    <property type="component" value="Unassembled WGS sequence"/>
</dbReference>
<organism evidence="17 18">
    <name type="scientific">Trichomonas vaginalis (strain ATCC PRA-98 / G3)</name>
    <dbReference type="NCBI Taxonomy" id="412133"/>
    <lineage>
        <taxon>Eukaryota</taxon>
        <taxon>Metamonada</taxon>
        <taxon>Parabasalia</taxon>
        <taxon>Trichomonadida</taxon>
        <taxon>Trichomonadidae</taxon>
        <taxon>Trichomonas</taxon>
    </lineage>
</organism>
<feature type="domain" description="ALK/LTK-like glycine-rich" evidence="16">
    <location>
        <begin position="40"/>
        <end position="341"/>
    </location>
</feature>
<keyword evidence="4" id="KW-0808">Transferase</keyword>
<evidence type="ECO:0000256" key="2">
    <source>
        <dbReference type="ARBA" id="ARBA00011902"/>
    </source>
</evidence>
<keyword evidence="10" id="KW-1133">Transmembrane helix</keyword>
<evidence type="ECO:0000256" key="3">
    <source>
        <dbReference type="ARBA" id="ARBA00022475"/>
    </source>
</evidence>
<evidence type="ECO:0000256" key="8">
    <source>
        <dbReference type="ARBA" id="ARBA00022777"/>
    </source>
</evidence>
<evidence type="ECO:0000256" key="4">
    <source>
        <dbReference type="ARBA" id="ARBA00022679"/>
    </source>
</evidence>
<keyword evidence="3" id="KW-1003">Cell membrane</keyword>
<evidence type="ECO:0000256" key="5">
    <source>
        <dbReference type="ARBA" id="ARBA00022692"/>
    </source>
</evidence>
<keyword evidence="11" id="KW-0472">Membrane</keyword>
<dbReference type="InterPro" id="IPR055163">
    <property type="entry name" value="ALK/LTK-like_GRD"/>
</dbReference>
<evidence type="ECO:0000256" key="10">
    <source>
        <dbReference type="ARBA" id="ARBA00022989"/>
    </source>
</evidence>
<evidence type="ECO:0000256" key="14">
    <source>
        <dbReference type="ARBA" id="ARBA00023170"/>
    </source>
</evidence>